<sequence length="328" mass="36266">MSERLRDRPNDLNALIGITAKALRMSAVYIEKDFWVAEVLRAACVEQTITLPDGSLAPVTFTFKGGTSLSRVFRIVERFSEDVDLLAEFPAEASPNARHKILKSVDEAVRNHLHFGNERVSVVSSTTGVKRNTTYAYPTARHDSSLKEGVLLELGSRGGTQPSTTYQYRSLIADHAITVLGDAESAWEEFASFDVTVLAPERTLFEKLAAVHDAASRNDTAALMKHGRHFYDIYRLLENEQVAGILETISSVDKQQLIRDIEEHSSTAGFSWTKRPVGGYGSSPACDPHHASRAAIETGYKAAQPLIYGERVSLDEVLASMERLRDLL</sequence>
<dbReference type="Pfam" id="PF08843">
    <property type="entry name" value="AbiEii"/>
    <property type="match status" value="1"/>
</dbReference>
<name>A0A0C5B9E0_9MICO</name>
<evidence type="ECO:0000313" key="1">
    <source>
        <dbReference type="EMBL" id="KKM44746.1"/>
    </source>
</evidence>
<gene>
    <name evidence="1" type="ORF">VT73_09680</name>
</gene>
<dbReference type="KEGG" id="rtc:APU90_01715"/>
<dbReference type="KEGG" id="rtx:TI83_04760"/>
<comment type="caution">
    <text evidence="1">The sequence shown here is derived from an EMBL/GenBank/DDBJ whole genome shotgun (WGS) entry which is preliminary data.</text>
</comment>
<reference evidence="1 2" key="1">
    <citation type="submission" date="2015-04" db="EMBL/GenBank/DDBJ databases">
        <title>Draft genome sequence of Rathayibacter toxicus strain FH-142 (AKA 70134 or CS 32), a Western Australian isolate.</title>
        <authorList>
            <consortium name="Consortium for Microbial Forensics and Genomics (microFORGE)"/>
            <person name="Knight B.M."/>
            <person name="Roberts D.P."/>
            <person name="Lin D."/>
            <person name="Hari K."/>
            <person name="Fletcher J."/>
            <person name="Melcher U."/>
            <person name="Blagden T."/>
            <person name="Luster D.G."/>
            <person name="Sechler A.J."/>
            <person name="Schneider W.L."/>
            <person name="Winegar R.A."/>
        </authorList>
    </citation>
    <scope>NUCLEOTIDE SEQUENCE [LARGE SCALE GENOMIC DNA]</scope>
    <source>
        <strain evidence="1 2">FH142</strain>
    </source>
</reference>
<dbReference type="Gene3D" id="3.10.450.620">
    <property type="entry name" value="JHP933, nucleotidyltransferase-like core domain"/>
    <property type="match status" value="1"/>
</dbReference>
<dbReference type="Proteomes" id="UP000052979">
    <property type="component" value="Unassembled WGS sequence"/>
</dbReference>
<organism evidence="1 2">
    <name type="scientific">Rathayibacter toxicus</name>
    <dbReference type="NCBI Taxonomy" id="145458"/>
    <lineage>
        <taxon>Bacteria</taxon>
        <taxon>Bacillati</taxon>
        <taxon>Actinomycetota</taxon>
        <taxon>Actinomycetes</taxon>
        <taxon>Micrococcales</taxon>
        <taxon>Microbacteriaceae</taxon>
        <taxon>Rathayibacter</taxon>
    </lineage>
</organism>
<evidence type="ECO:0008006" key="3">
    <source>
        <dbReference type="Google" id="ProtNLM"/>
    </source>
</evidence>
<evidence type="ECO:0000313" key="2">
    <source>
        <dbReference type="Proteomes" id="UP000052979"/>
    </source>
</evidence>
<dbReference type="GeneID" id="93667408"/>
<protein>
    <recommendedName>
        <fullName evidence="3">Nucleotidyl transferase AbiEii/AbiGii toxin family protein</fullName>
    </recommendedName>
</protein>
<accession>A0A0C5B9E0</accession>
<dbReference type="RefSeq" id="WP_042733991.1">
    <property type="nucleotide sequence ID" value="NZ_CP010848.1"/>
</dbReference>
<dbReference type="STRING" id="145458.APU90_01715"/>
<dbReference type="PATRIC" id="fig|145458.7.peg.1094"/>
<dbReference type="EMBL" id="LBFI01000053">
    <property type="protein sequence ID" value="KKM44746.1"/>
    <property type="molecule type" value="Genomic_DNA"/>
</dbReference>
<keyword evidence="2" id="KW-1185">Reference proteome</keyword>
<dbReference type="InterPro" id="IPR014942">
    <property type="entry name" value="AbiEii"/>
</dbReference>
<dbReference type="eggNOG" id="COG2253">
    <property type="taxonomic scope" value="Bacteria"/>
</dbReference>
<dbReference type="AlphaFoldDB" id="A0A0C5B9E0"/>
<proteinExistence type="predicted"/>